<accession>A0A4V6NQE4</accession>
<dbReference type="Proteomes" id="UP000295416">
    <property type="component" value="Unassembled WGS sequence"/>
</dbReference>
<organism evidence="2 3">
    <name type="scientific">Scopulibacillus darangshiensis</name>
    <dbReference type="NCBI Taxonomy" id="442528"/>
    <lineage>
        <taxon>Bacteria</taxon>
        <taxon>Bacillati</taxon>
        <taxon>Bacillota</taxon>
        <taxon>Bacilli</taxon>
        <taxon>Bacillales</taxon>
        <taxon>Sporolactobacillaceae</taxon>
        <taxon>Scopulibacillus</taxon>
    </lineage>
</organism>
<dbReference type="InterPro" id="IPR009343">
    <property type="entry name" value="DUF1002"/>
</dbReference>
<keyword evidence="3" id="KW-1185">Reference proteome</keyword>
<gene>
    <name evidence="2" type="ORF">EV207_1562</name>
</gene>
<evidence type="ECO:0000313" key="2">
    <source>
        <dbReference type="EMBL" id="TCP19966.1"/>
    </source>
</evidence>
<dbReference type="EMBL" id="SLXK01000056">
    <property type="protein sequence ID" value="TCP19966.1"/>
    <property type="molecule type" value="Genomic_DNA"/>
</dbReference>
<dbReference type="Pfam" id="PF06207">
    <property type="entry name" value="DUF1002"/>
    <property type="match status" value="1"/>
</dbReference>
<protein>
    <submittedName>
        <fullName evidence="2">Uncharacterized protein YpuA (DUF1002 family)</fullName>
    </submittedName>
</protein>
<keyword evidence="1" id="KW-0732">Signal</keyword>
<comment type="caution">
    <text evidence="2">The sequence shown here is derived from an EMBL/GenBank/DDBJ whole genome shotgun (WGS) entry which is preliminary data.</text>
</comment>
<feature type="signal peptide" evidence="1">
    <location>
        <begin position="1"/>
        <end position="27"/>
    </location>
</feature>
<sequence>MIKKVLFFFLSLAMVSVAALSPLAAHADSTPGDVIVTLGADLTEAQKDSILKEMNVDPNNVEIIKVTNAEEHKYLDKYMPKAQIGTRAISSTKITIGKKGSGLSVSTNNINYVSDDMYLNALATAGVKDASVYVTAPFEVSGTAGLTGLIKAYEVSTGDVIPEKQKQVANEEMVTTANLAKKADIGKDKAAGLMTSIKEKMAKADPQNKQDIEKIVRDSANELNINLNDQDIQKLVNLFDKMKDLNINWNSVGDQLQKAKDKLSDLANSDEAKGFLSKVFSAIGSFIKAVMDAIASLFS</sequence>
<name>A0A4V6NQE4_9BACL</name>
<evidence type="ECO:0000313" key="3">
    <source>
        <dbReference type="Proteomes" id="UP000295416"/>
    </source>
</evidence>
<feature type="chain" id="PRO_5020292537" evidence="1">
    <location>
        <begin position="28"/>
        <end position="299"/>
    </location>
</feature>
<evidence type="ECO:0000256" key="1">
    <source>
        <dbReference type="SAM" id="SignalP"/>
    </source>
</evidence>
<proteinExistence type="predicted"/>
<dbReference type="AlphaFoldDB" id="A0A4V6NQE4"/>
<reference evidence="2 3" key="1">
    <citation type="submission" date="2019-03" db="EMBL/GenBank/DDBJ databases">
        <title>Genomic Encyclopedia of Type Strains, Phase IV (KMG-IV): sequencing the most valuable type-strain genomes for metagenomic binning, comparative biology and taxonomic classification.</title>
        <authorList>
            <person name="Goeker M."/>
        </authorList>
    </citation>
    <scope>NUCLEOTIDE SEQUENCE [LARGE SCALE GENOMIC DNA]</scope>
    <source>
        <strain evidence="2 3">DSM 19377</strain>
    </source>
</reference>